<comment type="catalytic activity">
    <reaction evidence="6">
        <text>feruloyl-polysaccharide + H2O = ferulate + polysaccharide.</text>
        <dbReference type="EC" id="3.1.1.73"/>
    </reaction>
</comment>
<dbReference type="Gene3D" id="3.40.50.1820">
    <property type="entry name" value="alpha/beta hydrolase"/>
    <property type="match status" value="1"/>
</dbReference>
<dbReference type="AlphaFoldDB" id="A0A8H5ZT67"/>
<dbReference type="GO" id="GO:0045493">
    <property type="term" value="P:xylan catabolic process"/>
    <property type="evidence" value="ECO:0007669"/>
    <property type="project" value="UniProtKB-KW"/>
</dbReference>
<evidence type="ECO:0000256" key="7">
    <source>
        <dbReference type="ARBA" id="ARBA00037991"/>
    </source>
</evidence>
<evidence type="ECO:0000256" key="1">
    <source>
        <dbReference type="ARBA" id="ARBA00013091"/>
    </source>
</evidence>
<name>A0A8H5ZT67_PETAA</name>
<dbReference type="Pfam" id="PF01764">
    <property type="entry name" value="Lipase_3"/>
    <property type="match status" value="1"/>
</dbReference>
<gene>
    <name evidence="10" type="ORF">ETB97_012264</name>
</gene>
<keyword evidence="5" id="KW-0378">Hydrolase</keyword>
<protein>
    <recommendedName>
        <fullName evidence="1">feruloyl esterase</fullName>
        <ecNumber evidence="1">3.1.1.73</ecNumber>
    </recommendedName>
    <alternativeName>
        <fullName evidence="8">Ferulic acid esterase A</fullName>
    </alternativeName>
</protein>
<evidence type="ECO:0000256" key="2">
    <source>
        <dbReference type="ARBA" id="ARBA00022487"/>
    </source>
</evidence>
<comment type="caution">
    <text evidence="10">The sequence shown here is derived from an EMBL/GenBank/DDBJ whole genome shotgun (WGS) entry which is preliminary data.</text>
</comment>
<dbReference type="EC" id="3.1.1.73" evidence="1"/>
<dbReference type="PANTHER" id="PTHR46640:SF1">
    <property type="entry name" value="FUNGAL LIPASE-LIKE DOMAIN-CONTAINING PROTEIN-RELATED"/>
    <property type="match status" value="1"/>
</dbReference>
<organism evidence="10 11">
    <name type="scientific">Petromyces alliaceus</name>
    <name type="common">Aspergillus alliaceus</name>
    <dbReference type="NCBI Taxonomy" id="209559"/>
    <lineage>
        <taxon>Eukaryota</taxon>
        <taxon>Fungi</taxon>
        <taxon>Dikarya</taxon>
        <taxon>Ascomycota</taxon>
        <taxon>Pezizomycotina</taxon>
        <taxon>Eurotiomycetes</taxon>
        <taxon>Eurotiomycetidae</taxon>
        <taxon>Eurotiales</taxon>
        <taxon>Aspergillaceae</taxon>
        <taxon>Aspergillus</taxon>
        <taxon>Aspergillus subgen. Circumdati</taxon>
    </lineage>
</organism>
<dbReference type="InterPro" id="IPR051299">
    <property type="entry name" value="AB_hydrolase_lip/est"/>
</dbReference>
<proteinExistence type="inferred from homology"/>
<evidence type="ECO:0000259" key="9">
    <source>
        <dbReference type="Pfam" id="PF01764"/>
    </source>
</evidence>
<dbReference type="EMBL" id="SPNV01000842">
    <property type="protein sequence ID" value="KAF5854751.1"/>
    <property type="molecule type" value="Genomic_DNA"/>
</dbReference>
<dbReference type="InterPro" id="IPR029058">
    <property type="entry name" value="AB_hydrolase_fold"/>
</dbReference>
<evidence type="ECO:0000256" key="3">
    <source>
        <dbReference type="ARBA" id="ARBA00022651"/>
    </source>
</evidence>
<sequence length="214" mass="23378">MVMQYFYNNATDSQATLFKDDRAKELIIAFRGTSTPKDLDTDFRFTLVPLTVSGTKCPTCQVHQGFQDAYMSLGDDITSALKTQLNRQPRYSITVTGHSLGGAMAAIASASLAALGYEVTTYTFGEPRNGDAAFARYLSGLMSDHHYYRVTHFNDGVPQIPPAILGYQHHGPEYWETSGNQNDASTTISCGIGSTSCNSAQKFGQNPINRAHLT</sequence>
<evidence type="ECO:0000313" key="10">
    <source>
        <dbReference type="EMBL" id="KAF5854751.1"/>
    </source>
</evidence>
<keyword evidence="2" id="KW-0719">Serine esterase</keyword>
<keyword evidence="3" id="KW-0119">Carbohydrate metabolism</keyword>
<evidence type="ECO:0000256" key="8">
    <source>
        <dbReference type="ARBA" id="ARBA00041313"/>
    </source>
</evidence>
<evidence type="ECO:0000256" key="6">
    <source>
        <dbReference type="ARBA" id="ARBA00034075"/>
    </source>
</evidence>
<dbReference type="SUPFAM" id="SSF53474">
    <property type="entry name" value="alpha/beta-Hydrolases"/>
    <property type="match status" value="1"/>
</dbReference>
<keyword evidence="3" id="KW-0858">Xylan degradation</keyword>
<dbReference type="CDD" id="cd00519">
    <property type="entry name" value="Lipase_3"/>
    <property type="match status" value="1"/>
</dbReference>
<reference evidence="10 11" key="1">
    <citation type="submission" date="2019-04" db="EMBL/GenBank/DDBJ databases">
        <title>Aspergillus burnettii sp. nov., novel species from soil in southeast Queensland.</title>
        <authorList>
            <person name="Gilchrist C.L.M."/>
            <person name="Pitt J.I."/>
            <person name="Lange L."/>
            <person name="Lacey H.J."/>
            <person name="Vuong D."/>
            <person name="Midgley D.J."/>
            <person name="Greenfield P."/>
            <person name="Bradbury M."/>
            <person name="Lacey E."/>
            <person name="Busk P.K."/>
            <person name="Pilgaard B."/>
            <person name="Chooi Y.H."/>
            <person name="Piggott A.M."/>
        </authorList>
    </citation>
    <scope>NUCLEOTIDE SEQUENCE [LARGE SCALE GENOMIC DNA]</scope>
    <source>
        <strain evidence="10 11">FRR 5400</strain>
    </source>
</reference>
<dbReference type="PANTHER" id="PTHR46640">
    <property type="entry name" value="TRIACYLGLYCEROL LIPASE, PUTATIVE (AFU_ORTHOLOGUE AFUA_6G06510)-RELATED"/>
    <property type="match status" value="1"/>
</dbReference>
<keyword evidence="4" id="KW-0732">Signal</keyword>
<dbReference type="GO" id="GO:0006629">
    <property type="term" value="P:lipid metabolic process"/>
    <property type="evidence" value="ECO:0007669"/>
    <property type="project" value="InterPro"/>
</dbReference>
<accession>A0A8H5ZT67</accession>
<feature type="domain" description="Fungal lipase-type" evidence="9">
    <location>
        <begin position="27"/>
        <end position="163"/>
    </location>
</feature>
<evidence type="ECO:0000313" key="11">
    <source>
        <dbReference type="Proteomes" id="UP000541154"/>
    </source>
</evidence>
<feature type="non-terminal residue" evidence="10">
    <location>
        <position position="214"/>
    </location>
</feature>
<evidence type="ECO:0000256" key="4">
    <source>
        <dbReference type="ARBA" id="ARBA00022729"/>
    </source>
</evidence>
<dbReference type="Proteomes" id="UP000541154">
    <property type="component" value="Unassembled WGS sequence"/>
</dbReference>
<keyword evidence="3" id="KW-0624">Polysaccharide degradation</keyword>
<keyword evidence="11" id="KW-1185">Reference proteome</keyword>
<comment type="similarity">
    <text evidence="7">Belongs to the AB hydrolase superfamily. FaeA family.</text>
</comment>
<dbReference type="GO" id="GO:0030600">
    <property type="term" value="F:feruloyl esterase activity"/>
    <property type="evidence" value="ECO:0007669"/>
    <property type="project" value="UniProtKB-EC"/>
</dbReference>
<dbReference type="InterPro" id="IPR002921">
    <property type="entry name" value="Fungal_lipase-type"/>
</dbReference>
<evidence type="ECO:0000256" key="5">
    <source>
        <dbReference type="ARBA" id="ARBA00022801"/>
    </source>
</evidence>